<evidence type="ECO:0000256" key="4">
    <source>
        <dbReference type="ARBA" id="ARBA00022833"/>
    </source>
</evidence>
<keyword evidence="3 10" id="KW-0863">Zinc-finger</keyword>
<dbReference type="GO" id="GO:0008270">
    <property type="term" value="F:zinc ion binding"/>
    <property type="evidence" value="ECO:0007669"/>
    <property type="project" value="UniProtKB-KW"/>
</dbReference>
<keyword evidence="4 10" id="KW-0862">Zinc</keyword>
<dbReference type="FunFam" id="4.10.1000.10:FF:000008">
    <property type="entry name" value="zinc finger CCCH domain-containing protein 3"/>
    <property type="match status" value="1"/>
</dbReference>
<comment type="function">
    <text evidence="6">Required for the export of polyadenylated mRNAs from the nucleus. Enhances ACVR1B-induced SMAD-dependent transcription. Binds to single-stranded DNA but not to double-stranded DNA in vitro. Involved in RNA cleavage.</text>
</comment>
<name>A0A9P0E648_DIABA</name>
<evidence type="ECO:0000256" key="6">
    <source>
        <dbReference type="ARBA" id="ARBA00057285"/>
    </source>
</evidence>
<evidence type="ECO:0000259" key="11">
    <source>
        <dbReference type="PROSITE" id="PS50103"/>
    </source>
</evidence>
<evidence type="ECO:0000256" key="3">
    <source>
        <dbReference type="ARBA" id="ARBA00022771"/>
    </source>
</evidence>
<evidence type="ECO:0000256" key="2">
    <source>
        <dbReference type="ARBA" id="ARBA00022737"/>
    </source>
</evidence>
<gene>
    <name evidence="12" type="ORF">DIABBA_LOCUS13150</name>
</gene>
<dbReference type="SMART" id="SM00356">
    <property type="entry name" value="ZnF_C3H1"/>
    <property type="match status" value="5"/>
</dbReference>
<dbReference type="PANTHER" id="PTHR46156:SF1">
    <property type="entry name" value="ZINC FINGER CCCH DOMAIN-CONTAINING PROTEIN 3"/>
    <property type="match status" value="1"/>
</dbReference>
<keyword evidence="13" id="KW-1185">Reference proteome</keyword>
<keyword evidence="1 10" id="KW-0479">Metal-binding</keyword>
<evidence type="ECO:0000313" key="12">
    <source>
        <dbReference type="EMBL" id="CAH1286045.1"/>
    </source>
</evidence>
<evidence type="ECO:0000256" key="8">
    <source>
        <dbReference type="ARBA" id="ARBA00071600"/>
    </source>
</evidence>
<dbReference type="Gene3D" id="4.10.1000.10">
    <property type="entry name" value="Zinc finger, CCCH-type"/>
    <property type="match status" value="2"/>
</dbReference>
<proteinExistence type="predicted"/>
<protein>
    <recommendedName>
        <fullName evidence="8">Zinc finger CCCH domain-containing protein 3</fullName>
    </recommendedName>
    <alternativeName>
        <fullName evidence="9">Smad-interacting CPSF-like factor</fullName>
    </alternativeName>
</protein>
<keyword evidence="5" id="KW-0238">DNA-binding</keyword>
<evidence type="ECO:0000256" key="9">
    <source>
        <dbReference type="ARBA" id="ARBA00079564"/>
    </source>
</evidence>
<reference evidence="12" key="1">
    <citation type="submission" date="2022-01" db="EMBL/GenBank/DDBJ databases">
        <authorList>
            <person name="King R."/>
        </authorList>
    </citation>
    <scope>NUCLEOTIDE SEQUENCE</scope>
</reference>
<dbReference type="InterPro" id="IPR000571">
    <property type="entry name" value="Znf_CCCH"/>
</dbReference>
<feature type="zinc finger region" description="C3H1-type" evidence="10">
    <location>
        <begin position="151"/>
        <end position="181"/>
    </location>
</feature>
<feature type="domain" description="C3H1-type" evidence="11">
    <location>
        <begin position="207"/>
        <end position="233"/>
    </location>
</feature>
<feature type="zinc finger region" description="C3H1-type" evidence="10">
    <location>
        <begin position="207"/>
        <end position="233"/>
    </location>
</feature>
<feature type="domain" description="C3H1-type" evidence="11">
    <location>
        <begin position="234"/>
        <end position="261"/>
    </location>
</feature>
<evidence type="ECO:0000256" key="1">
    <source>
        <dbReference type="ARBA" id="ARBA00022723"/>
    </source>
</evidence>
<dbReference type="Proteomes" id="UP001153709">
    <property type="component" value="Chromosome 9"/>
</dbReference>
<dbReference type="GO" id="GO:0005634">
    <property type="term" value="C:nucleus"/>
    <property type="evidence" value="ECO:0007669"/>
    <property type="project" value="TreeGrafter"/>
</dbReference>
<dbReference type="EMBL" id="OU898284">
    <property type="protein sequence ID" value="CAG9840513.1"/>
    <property type="molecule type" value="Genomic_DNA"/>
</dbReference>
<dbReference type="PANTHER" id="PTHR46156">
    <property type="entry name" value="CCCH ZINGC FINGER"/>
    <property type="match status" value="1"/>
</dbReference>
<organism evidence="12 13">
    <name type="scientific">Diabrotica balteata</name>
    <name type="common">Banded cucumber beetle</name>
    <dbReference type="NCBI Taxonomy" id="107213"/>
    <lineage>
        <taxon>Eukaryota</taxon>
        <taxon>Metazoa</taxon>
        <taxon>Ecdysozoa</taxon>
        <taxon>Arthropoda</taxon>
        <taxon>Hexapoda</taxon>
        <taxon>Insecta</taxon>
        <taxon>Pterygota</taxon>
        <taxon>Neoptera</taxon>
        <taxon>Endopterygota</taxon>
        <taxon>Coleoptera</taxon>
        <taxon>Polyphaga</taxon>
        <taxon>Cucujiformia</taxon>
        <taxon>Chrysomeloidea</taxon>
        <taxon>Chrysomelidae</taxon>
        <taxon>Galerucinae</taxon>
        <taxon>Diabroticina</taxon>
        <taxon>Diabroticites</taxon>
        <taxon>Diabrotica</taxon>
    </lineage>
</organism>
<comment type="subunit">
    <text evidence="7">Interacts with SMAD1, SMAD3, SMAD4, CPSF2 and CPSF3.</text>
</comment>
<keyword evidence="2" id="KW-0677">Repeat</keyword>
<dbReference type="FunFam" id="4.10.1000.10:FF:000022">
    <property type="entry name" value="Zinc finger CCCH domain-containing protein 7"/>
    <property type="match status" value="1"/>
</dbReference>
<evidence type="ECO:0000256" key="7">
    <source>
        <dbReference type="ARBA" id="ARBA00064187"/>
    </source>
</evidence>
<feature type="zinc finger region" description="C3H1-type" evidence="10">
    <location>
        <begin position="234"/>
        <end position="261"/>
    </location>
</feature>
<evidence type="ECO:0000256" key="5">
    <source>
        <dbReference type="ARBA" id="ARBA00023125"/>
    </source>
</evidence>
<dbReference type="GO" id="GO:0003677">
    <property type="term" value="F:DNA binding"/>
    <property type="evidence" value="ECO:0007669"/>
    <property type="project" value="UniProtKB-KW"/>
</dbReference>
<feature type="domain" description="C3H1-type" evidence="11">
    <location>
        <begin position="151"/>
        <end position="181"/>
    </location>
</feature>
<dbReference type="AlphaFoldDB" id="A0A9P0E648"/>
<evidence type="ECO:0000313" key="13">
    <source>
        <dbReference type="Proteomes" id="UP001153709"/>
    </source>
</evidence>
<dbReference type="PROSITE" id="PS50103">
    <property type="entry name" value="ZF_C3H1"/>
    <property type="match status" value="3"/>
</dbReference>
<evidence type="ECO:0000256" key="10">
    <source>
        <dbReference type="PROSITE-ProRule" id="PRU00723"/>
    </source>
</evidence>
<sequence>MKIKSKLLFNTKYKLKRINTSKTDKHLIPQSLELNKYKLDRRTRSVSSSRSRFVFVNRFLSISDIAKKVPLRTKCLVNISGIVYKKSPNKLQRTSSLLKDKRKQIKDSNALKRNKFKLVRQPENKLALEKKNSRITYRYSSGKNISIEKLKKCNIPCPYYRKFGKCKGKELGKCPRKHDPDQIALCTKFLQGACIDPKCLLSHNVSPEKMPTCKYYLEGLCSKDCCPYLHVKISPKADICRDFLEGFCKKASQCDKRHQFLCPDFEKKGTCQKPRCSYPHGRMVRKYSVFNKNKFAKKSSKHINENATTSKDRSVALANKNEEKTEIESVVNTRYYSDKNKENVQKCENSESSVEVDSNHPIGFKTRPTLGELPSFISFGDL</sequence>
<dbReference type="OrthoDB" id="3247158at2759"/>
<accession>A0A9P0E648</accession>
<dbReference type="EMBL" id="OU898284">
    <property type="protein sequence ID" value="CAH1286045.1"/>
    <property type="molecule type" value="Genomic_DNA"/>
</dbReference>